<protein>
    <submittedName>
        <fullName evidence="1">Uncharacterized protein</fullName>
    </submittedName>
</protein>
<dbReference type="KEGG" id="ter:Tery_1208"/>
<dbReference type="HOGENOM" id="CLU_2756655_0_0_3"/>
<name>Q116L0_TRIEI</name>
<sequence length="70" mass="8338">MIFYDTVLNKEYGSKIELVRQQYSGNKHKVIRGIGMVNCIYFNPTIEQFWIIAYRIYAPDNNKKTKIEEC</sequence>
<dbReference type="EMBL" id="CP000393">
    <property type="protein sequence ID" value="ABG50564.1"/>
    <property type="molecule type" value="Genomic_DNA"/>
</dbReference>
<proteinExistence type="predicted"/>
<organism evidence="1">
    <name type="scientific">Trichodesmium erythraeum (strain IMS101)</name>
    <dbReference type="NCBI Taxonomy" id="203124"/>
    <lineage>
        <taxon>Bacteria</taxon>
        <taxon>Bacillati</taxon>
        <taxon>Cyanobacteriota</taxon>
        <taxon>Cyanophyceae</taxon>
        <taxon>Oscillatoriophycideae</taxon>
        <taxon>Oscillatoriales</taxon>
        <taxon>Microcoleaceae</taxon>
        <taxon>Trichodesmium</taxon>
    </lineage>
</organism>
<accession>Q116L0</accession>
<dbReference type="AlphaFoldDB" id="Q116L0"/>
<gene>
    <name evidence="1" type="ordered locus">Tery_1208</name>
</gene>
<reference evidence="1" key="1">
    <citation type="submission" date="2006-06" db="EMBL/GenBank/DDBJ databases">
        <title>Complete sequence of Trichodesmium erythraeum IMS101.</title>
        <authorList>
            <consortium name="US DOE Joint Genome Institute"/>
            <person name="Copeland A."/>
            <person name="Lucas S."/>
            <person name="Lapidus A."/>
            <person name="Barry K."/>
            <person name="Detter J.C."/>
            <person name="Glavina del Rio T."/>
            <person name="Hammon N."/>
            <person name="Israni S."/>
            <person name="Dalin E."/>
            <person name="Tice H."/>
            <person name="Pitluck S."/>
            <person name="Kiss H."/>
            <person name="Munk A.C."/>
            <person name="Brettin T."/>
            <person name="Bruce D."/>
            <person name="Han C."/>
            <person name="Tapia R."/>
            <person name="Gilna P."/>
            <person name="Schmutz J."/>
            <person name="Larimer F."/>
            <person name="Land M."/>
            <person name="Hauser L."/>
            <person name="Kyrpides N."/>
            <person name="Kim E."/>
            <person name="Richardson P."/>
        </authorList>
    </citation>
    <scope>NUCLEOTIDE SEQUENCE [LARGE SCALE GENOMIC DNA]</scope>
    <source>
        <strain evidence="1">IMS101</strain>
    </source>
</reference>
<dbReference type="eggNOG" id="COG3385">
    <property type="taxonomic scope" value="Bacteria"/>
</dbReference>
<evidence type="ECO:0000313" key="1">
    <source>
        <dbReference type="EMBL" id="ABG50564.1"/>
    </source>
</evidence>